<proteinExistence type="predicted"/>
<evidence type="ECO:0000256" key="1">
    <source>
        <dbReference type="SAM" id="MobiDB-lite"/>
    </source>
</evidence>
<protein>
    <submittedName>
        <fullName evidence="2">Uncharacterized protein</fullName>
    </submittedName>
</protein>
<evidence type="ECO:0000313" key="2">
    <source>
        <dbReference type="EMBL" id="CAD7458182.1"/>
    </source>
</evidence>
<accession>A0A7R9IGW0</accession>
<sequence>MPRALEAWEGERGGGNQASRTYSNMLHVSRRTQKNSSTSWPSVANRAQIQDIDGGFFEKFGSLLREHQDRALEEEYLPRTTSSSSVEKNIKDEEAEEEAAPESLEDERTLQDSDSEPEQTDKEQLISDAMGWNVSATLS</sequence>
<dbReference type="EMBL" id="OE002108">
    <property type="protein sequence ID" value="CAD7458182.1"/>
    <property type="molecule type" value="Genomic_DNA"/>
</dbReference>
<gene>
    <name evidence="2" type="ORF">TTEB3V08_LOCUS6166</name>
</gene>
<name>A0A7R9IGW0_9NEOP</name>
<feature type="compositionally biased region" description="Polar residues" evidence="1">
    <location>
        <begin position="34"/>
        <end position="44"/>
    </location>
</feature>
<dbReference type="AlphaFoldDB" id="A0A7R9IGW0"/>
<organism evidence="2">
    <name type="scientific">Timema tahoe</name>
    <dbReference type="NCBI Taxonomy" id="61484"/>
    <lineage>
        <taxon>Eukaryota</taxon>
        <taxon>Metazoa</taxon>
        <taxon>Ecdysozoa</taxon>
        <taxon>Arthropoda</taxon>
        <taxon>Hexapoda</taxon>
        <taxon>Insecta</taxon>
        <taxon>Pterygota</taxon>
        <taxon>Neoptera</taxon>
        <taxon>Polyneoptera</taxon>
        <taxon>Phasmatodea</taxon>
        <taxon>Timematodea</taxon>
        <taxon>Timematoidea</taxon>
        <taxon>Timematidae</taxon>
        <taxon>Timema</taxon>
    </lineage>
</organism>
<reference evidence="2" key="1">
    <citation type="submission" date="2020-11" db="EMBL/GenBank/DDBJ databases">
        <authorList>
            <person name="Tran Van P."/>
        </authorList>
    </citation>
    <scope>NUCLEOTIDE SEQUENCE</scope>
</reference>
<feature type="region of interest" description="Disordered" evidence="1">
    <location>
        <begin position="74"/>
        <end position="139"/>
    </location>
</feature>
<feature type="compositionally biased region" description="Acidic residues" evidence="1">
    <location>
        <begin position="93"/>
        <end position="105"/>
    </location>
</feature>
<feature type="region of interest" description="Disordered" evidence="1">
    <location>
        <begin position="1"/>
        <end position="44"/>
    </location>
</feature>
<feature type="compositionally biased region" description="Polar residues" evidence="1">
    <location>
        <begin position="17"/>
        <end position="26"/>
    </location>
</feature>